<sequence length="673" mass="74736">MWYACMADKFTQKSGNFDGAGGELTERKGERTWSLRWAKPKGFMWGGTTTLKIILQGRGVPTDEMPKAKPTPSVRINITDDAERHSNAMPQQKYQISTLHGALWPMTLKFEEVGHSVIKPNRTVLQGVSGLAPPGELLAVLGPSGSGKTTLLSALAGRLPVRRTSGSITYNGLPFSANVPRSTAFLPQSDLLFPHLSVRETLAYAAALRLPLPSADRRALADAVAAELGLSHRLDAAVGAASGGERRRVSIGAELVAGPALLLLDEPTSGLDSTAAARVVAHGDRWAVVAAVHQPSGRVFGMFDRVLVLAEGGRPIYSGRASRAVEYSVRSGIAPHSKQENREEPSTHHEDPYSIKQFLVLSYKKNLDCIPKSEIYHHHLNHDRFLKCSLHHHCSENKWSTSWWVQFTVLLERGSKERRHESYSGLRIFQVMSVSVLSGLLWWHSDAYHHMHDEVGLLFFFAIFWGFFPLYNAIFTFPVERAMLIEEHSSRMYHLSSYFFARMAGDLPMELILPTAFMVISYWMGGLKPSPREFLLTLGVILLNVLVSQGLGLAIGAILMDVRQASTLASVTTLAFLLVGGCYVLHIPPLIVWLKYISFCYYCYKLLLGVQFHENEHYECGAGELCRVGDIPVIKHMGLHKKGLDVAALLAAMLLVYRLAAYVALRIRLHRRH</sequence>
<dbReference type="SMART" id="SM00382">
    <property type="entry name" value="AAA"/>
    <property type="match status" value="1"/>
</dbReference>
<evidence type="ECO:0000256" key="1">
    <source>
        <dbReference type="ARBA" id="ARBA00004141"/>
    </source>
</evidence>
<dbReference type="InterPro" id="IPR003593">
    <property type="entry name" value="AAA+_ATPase"/>
</dbReference>
<dbReference type="Pfam" id="PF01061">
    <property type="entry name" value="ABC2_membrane"/>
    <property type="match status" value="1"/>
</dbReference>
<accession>A0A8K0IAL0</accession>
<evidence type="ECO:0000256" key="6">
    <source>
        <dbReference type="ARBA" id="ARBA00022989"/>
    </source>
</evidence>
<dbReference type="InterPro" id="IPR013525">
    <property type="entry name" value="ABC2_TM"/>
</dbReference>
<feature type="transmembrane region" description="Helical" evidence="8">
    <location>
        <begin position="455"/>
        <end position="479"/>
    </location>
</feature>
<reference evidence="10" key="1">
    <citation type="journal article" date="2017" name="Gigascience">
        <title>The genome draft of coconut (Cocos nucifera).</title>
        <authorList>
            <person name="Xiao Y."/>
            <person name="Xu P."/>
            <person name="Fan H."/>
            <person name="Baudouin L."/>
            <person name="Xia W."/>
            <person name="Bocs S."/>
            <person name="Xu J."/>
            <person name="Li Q."/>
            <person name="Guo A."/>
            <person name="Zhou L."/>
            <person name="Li J."/>
            <person name="Wu Y."/>
            <person name="Ma Z."/>
            <person name="Armero A."/>
            <person name="Issali A.E."/>
            <person name="Liu N."/>
            <person name="Peng M."/>
            <person name="Yang Y."/>
        </authorList>
    </citation>
    <scope>NUCLEOTIDE SEQUENCE</scope>
    <source>
        <tissue evidence="10">Spear leaf of Hainan Tall coconut</tissue>
    </source>
</reference>
<feature type="transmembrane region" description="Helical" evidence="8">
    <location>
        <begin position="425"/>
        <end position="443"/>
    </location>
</feature>
<evidence type="ECO:0000256" key="8">
    <source>
        <dbReference type="SAM" id="Phobius"/>
    </source>
</evidence>
<keyword evidence="4" id="KW-0547">Nucleotide-binding</keyword>
<evidence type="ECO:0000256" key="3">
    <source>
        <dbReference type="ARBA" id="ARBA00022692"/>
    </source>
</evidence>
<dbReference type="GO" id="GO:0140359">
    <property type="term" value="F:ABC-type transporter activity"/>
    <property type="evidence" value="ECO:0007669"/>
    <property type="project" value="InterPro"/>
</dbReference>
<gene>
    <name evidence="10" type="ORF">COCNU_05G009690</name>
</gene>
<dbReference type="PROSITE" id="PS50893">
    <property type="entry name" value="ABC_TRANSPORTER_2"/>
    <property type="match status" value="1"/>
</dbReference>
<feature type="transmembrane region" description="Helical" evidence="8">
    <location>
        <begin position="646"/>
        <end position="665"/>
    </location>
</feature>
<name>A0A8K0IAL0_COCNU</name>
<dbReference type="InterPro" id="IPR027417">
    <property type="entry name" value="P-loop_NTPase"/>
</dbReference>
<feature type="transmembrane region" description="Helical" evidence="8">
    <location>
        <begin position="567"/>
        <end position="586"/>
    </location>
</feature>
<dbReference type="GO" id="GO:0005524">
    <property type="term" value="F:ATP binding"/>
    <property type="evidence" value="ECO:0007669"/>
    <property type="project" value="UniProtKB-KW"/>
</dbReference>
<keyword evidence="6 8" id="KW-1133">Transmembrane helix</keyword>
<dbReference type="SUPFAM" id="SSF52540">
    <property type="entry name" value="P-loop containing nucleoside triphosphate hydrolases"/>
    <property type="match status" value="1"/>
</dbReference>
<organism evidence="10 11">
    <name type="scientific">Cocos nucifera</name>
    <name type="common">Coconut palm</name>
    <dbReference type="NCBI Taxonomy" id="13894"/>
    <lineage>
        <taxon>Eukaryota</taxon>
        <taxon>Viridiplantae</taxon>
        <taxon>Streptophyta</taxon>
        <taxon>Embryophyta</taxon>
        <taxon>Tracheophyta</taxon>
        <taxon>Spermatophyta</taxon>
        <taxon>Magnoliopsida</taxon>
        <taxon>Liliopsida</taxon>
        <taxon>Arecaceae</taxon>
        <taxon>Arecoideae</taxon>
        <taxon>Cocoseae</taxon>
        <taxon>Attaleinae</taxon>
        <taxon>Cocos</taxon>
    </lineage>
</organism>
<feature type="transmembrane region" description="Helical" evidence="8">
    <location>
        <begin position="535"/>
        <end position="560"/>
    </location>
</feature>
<evidence type="ECO:0000313" key="11">
    <source>
        <dbReference type="Proteomes" id="UP000797356"/>
    </source>
</evidence>
<evidence type="ECO:0000256" key="4">
    <source>
        <dbReference type="ARBA" id="ARBA00022741"/>
    </source>
</evidence>
<dbReference type="Proteomes" id="UP000797356">
    <property type="component" value="Chromosome 5"/>
</dbReference>
<dbReference type="PANTHER" id="PTHR48041">
    <property type="entry name" value="ABC TRANSPORTER G FAMILY MEMBER 28"/>
    <property type="match status" value="1"/>
</dbReference>
<evidence type="ECO:0000256" key="7">
    <source>
        <dbReference type="ARBA" id="ARBA00023136"/>
    </source>
</evidence>
<reference evidence="10" key="2">
    <citation type="submission" date="2019-07" db="EMBL/GenBank/DDBJ databases">
        <authorList>
            <person name="Yang Y."/>
            <person name="Bocs S."/>
            <person name="Baudouin L."/>
        </authorList>
    </citation>
    <scope>NUCLEOTIDE SEQUENCE</scope>
    <source>
        <tissue evidence="10">Spear leaf of Hainan Tall coconut</tissue>
    </source>
</reference>
<dbReference type="GO" id="GO:0016887">
    <property type="term" value="F:ATP hydrolysis activity"/>
    <property type="evidence" value="ECO:0007669"/>
    <property type="project" value="InterPro"/>
</dbReference>
<feature type="domain" description="ABC transporter" evidence="9">
    <location>
        <begin position="108"/>
        <end position="337"/>
    </location>
</feature>
<dbReference type="EMBL" id="CM017876">
    <property type="protein sequence ID" value="KAG1342740.1"/>
    <property type="molecule type" value="Genomic_DNA"/>
</dbReference>
<evidence type="ECO:0000259" key="9">
    <source>
        <dbReference type="PROSITE" id="PS50893"/>
    </source>
</evidence>
<keyword evidence="11" id="KW-1185">Reference proteome</keyword>
<dbReference type="InterPro" id="IPR050352">
    <property type="entry name" value="ABCG_transporters"/>
</dbReference>
<proteinExistence type="predicted"/>
<keyword evidence="7 8" id="KW-0472">Membrane</keyword>
<dbReference type="InterPro" id="IPR003439">
    <property type="entry name" value="ABC_transporter-like_ATP-bd"/>
</dbReference>
<comment type="subcellular location">
    <subcellularLocation>
        <location evidence="1">Membrane</location>
        <topology evidence="1">Multi-pass membrane protein</topology>
    </subcellularLocation>
</comment>
<evidence type="ECO:0000256" key="5">
    <source>
        <dbReference type="ARBA" id="ARBA00022840"/>
    </source>
</evidence>
<keyword evidence="5" id="KW-0067">ATP-binding</keyword>
<dbReference type="AlphaFoldDB" id="A0A8K0IAL0"/>
<evidence type="ECO:0000256" key="2">
    <source>
        <dbReference type="ARBA" id="ARBA00022448"/>
    </source>
</evidence>
<dbReference type="Gene3D" id="3.40.50.300">
    <property type="entry name" value="P-loop containing nucleotide triphosphate hydrolases"/>
    <property type="match status" value="1"/>
</dbReference>
<comment type="caution">
    <text evidence="10">The sequence shown here is derived from an EMBL/GenBank/DDBJ whole genome shotgun (WGS) entry which is preliminary data.</text>
</comment>
<dbReference type="Pfam" id="PF00005">
    <property type="entry name" value="ABC_tran"/>
    <property type="match status" value="1"/>
</dbReference>
<feature type="transmembrane region" description="Helical" evidence="8">
    <location>
        <begin position="499"/>
        <end position="523"/>
    </location>
</feature>
<evidence type="ECO:0000313" key="10">
    <source>
        <dbReference type="EMBL" id="KAG1342740.1"/>
    </source>
</evidence>
<keyword evidence="2" id="KW-0813">Transport</keyword>
<keyword evidence="3 8" id="KW-0812">Transmembrane</keyword>
<protein>
    <submittedName>
        <fullName evidence="10">ABC transporter G family member 14</fullName>
    </submittedName>
</protein>
<dbReference type="OrthoDB" id="66620at2759"/>
<dbReference type="GO" id="GO:0005886">
    <property type="term" value="C:plasma membrane"/>
    <property type="evidence" value="ECO:0007669"/>
    <property type="project" value="TreeGrafter"/>
</dbReference>
<dbReference type="PANTHER" id="PTHR48041:SF24">
    <property type="entry name" value="ABC TRANSPORTER G FAMILY MEMBER 21"/>
    <property type="match status" value="1"/>
</dbReference>